<proteinExistence type="predicted"/>
<dbReference type="GO" id="GO:0003677">
    <property type="term" value="F:DNA binding"/>
    <property type="evidence" value="ECO:0007669"/>
    <property type="project" value="UniProtKB-KW"/>
</dbReference>
<evidence type="ECO:0000256" key="3">
    <source>
        <dbReference type="ARBA" id="ARBA00023163"/>
    </source>
</evidence>
<comment type="caution">
    <text evidence="5">The sequence shown here is derived from an EMBL/GenBank/DDBJ whole genome shotgun (WGS) entry which is preliminary data.</text>
</comment>
<sequence length="366" mass="39456">MAGDTGARNGRRRPTVADVAREAGVSVATAGRALGNYGRVRDDLRERVQEAAARLGYEPNVVARSMRSGGTRSIGFVAADIANPYFAAAMRGVCDVAHEEGYEAILFNVDDRLDVERNAIKVLLEKQIDGIVVSPISVTDMGHLRRAQERGVPVVLLDRTSARMNADSVVIDNEAAAYGAMAHLLELGHRRVGLVASVVPHEGPELVVREDTGRLGVRGAVRPSIDRIRGYLAALDAYDAVSARELVRFTSLDAVRYAEAEADALLMLAEPPTAVFAADNVTTQGVFTAARKRGVKIPTEVSLVGFDDLDWTALVDPPVTVVAQSPMDMGRTAAERLFRRIRGEDRPGARIVLPTRLEVRSSTAPL</sequence>
<keyword evidence="2 5" id="KW-0238">DNA-binding</keyword>
<accession>A0ABP8TJZ6</accession>
<reference evidence="6" key="1">
    <citation type="journal article" date="2019" name="Int. J. Syst. Evol. Microbiol.">
        <title>The Global Catalogue of Microorganisms (GCM) 10K type strain sequencing project: providing services to taxonomists for standard genome sequencing and annotation.</title>
        <authorList>
            <consortium name="The Broad Institute Genomics Platform"/>
            <consortium name="The Broad Institute Genome Sequencing Center for Infectious Disease"/>
            <person name="Wu L."/>
            <person name="Ma J."/>
        </authorList>
    </citation>
    <scope>NUCLEOTIDE SEQUENCE [LARGE SCALE GENOMIC DNA]</scope>
    <source>
        <strain evidence="6">JCM 17938</strain>
    </source>
</reference>
<dbReference type="Pfam" id="PF13377">
    <property type="entry name" value="Peripla_BP_3"/>
    <property type="match status" value="1"/>
</dbReference>
<dbReference type="SMART" id="SM00354">
    <property type="entry name" value="HTH_LACI"/>
    <property type="match status" value="1"/>
</dbReference>
<dbReference type="CDD" id="cd01392">
    <property type="entry name" value="HTH_LacI"/>
    <property type="match status" value="1"/>
</dbReference>
<dbReference type="PROSITE" id="PS50932">
    <property type="entry name" value="HTH_LACI_2"/>
    <property type="match status" value="1"/>
</dbReference>
<keyword evidence="3" id="KW-0804">Transcription</keyword>
<evidence type="ECO:0000313" key="5">
    <source>
        <dbReference type="EMBL" id="GAA4610092.1"/>
    </source>
</evidence>
<dbReference type="RefSeq" id="WP_345356491.1">
    <property type="nucleotide sequence ID" value="NZ_BAABHJ010000011.1"/>
</dbReference>
<dbReference type="PANTHER" id="PTHR30146">
    <property type="entry name" value="LACI-RELATED TRANSCRIPTIONAL REPRESSOR"/>
    <property type="match status" value="1"/>
</dbReference>
<name>A0ABP8TJZ6_9ACTN</name>
<keyword evidence="1" id="KW-0805">Transcription regulation</keyword>
<organism evidence="5 6">
    <name type="scientific">Actinoallomurus liliacearum</name>
    <dbReference type="NCBI Taxonomy" id="1080073"/>
    <lineage>
        <taxon>Bacteria</taxon>
        <taxon>Bacillati</taxon>
        <taxon>Actinomycetota</taxon>
        <taxon>Actinomycetes</taxon>
        <taxon>Streptosporangiales</taxon>
        <taxon>Thermomonosporaceae</taxon>
        <taxon>Actinoallomurus</taxon>
    </lineage>
</organism>
<protein>
    <submittedName>
        <fullName evidence="5">LacI family DNA-binding transcriptional regulator</fullName>
    </submittedName>
</protein>
<evidence type="ECO:0000256" key="2">
    <source>
        <dbReference type="ARBA" id="ARBA00023125"/>
    </source>
</evidence>
<dbReference type="Pfam" id="PF00356">
    <property type="entry name" value="LacI"/>
    <property type="match status" value="1"/>
</dbReference>
<dbReference type="Gene3D" id="1.10.260.40">
    <property type="entry name" value="lambda repressor-like DNA-binding domains"/>
    <property type="match status" value="1"/>
</dbReference>
<evidence type="ECO:0000256" key="1">
    <source>
        <dbReference type="ARBA" id="ARBA00023015"/>
    </source>
</evidence>
<evidence type="ECO:0000259" key="4">
    <source>
        <dbReference type="PROSITE" id="PS50932"/>
    </source>
</evidence>
<dbReference type="CDD" id="cd06267">
    <property type="entry name" value="PBP1_LacI_sugar_binding-like"/>
    <property type="match status" value="1"/>
</dbReference>
<dbReference type="Gene3D" id="3.40.50.2300">
    <property type="match status" value="2"/>
</dbReference>
<dbReference type="Proteomes" id="UP001500212">
    <property type="component" value="Unassembled WGS sequence"/>
</dbReference>
<dbReference type="EMBL" id="BAABHJ010000011">
    <property type="protein sequence ID" value="GAA4610092.1"/>
    <property type="molecule type" value="Genomic_DNA"/>
</dbReference>
<gene>
    <name evidence="5" type="ORF">GCM10023195_41190</name>
</gene>
<dbReference type="InterPro" id="IPR000843">
    <property type="entry name" value="HTH_LacI"/>
</dbReference>
<keyword evidence="6" id="KW-1185">Reference proteome</keyword>
<dbReference type="PROSITE" id="PS00356">
    <property type="entry name" value="HTH_LACI_1"/>
    <property type="match status" value="1"/>
</dbReference>
<dbReference type="SUPFAM" id="SSF53822">
    <property type="entry name" value="Periplasmic binding protein-like I"/>
    <property type="match status" value="1"/>
</dbReference>
<feature type="domain" description="HTH lacI-type" evidence="4">
    <location>
        <begin position="14"/>
        <end position="68"/>
    </location>
</feature>
<dbReference type="PANTHER" id="PTHR30146:SF109">
    <property type="entry name" value="HTH-TYPE TRANSCRIPTIONAL REGULATOR GALS"/>
    <property type="match status" value="1"/>
</dbReference>
<dbReference type="InterPro" id="IPR046335">
    <property type="entry name" value="LacI/GalR-like_sensor"/>
</dbReference>
<dbReference type="SUPFAM" id="SSF47413">
    <property type="entry name" value="lambda repressor-like DNA-binding domains"/>
    <property type="match status" value="1"/>
</dbReference>
<dbReference type="InterPro" id="IPR028082">
    <property type="entry name" value="Peripla_BP_I"/>
</dbReference>
<evidence type="ECO:0000313" key="6">
    <source>
        <dbReference type="Proteomes" id="UP001500212"/>
    </source>
</evidence>
<dbReference type="InterPro" id="IPR010982">
    <property type="entry name" value="Lambda_DNA-bd_dom_sf"/>
</dbReference>